<proteinExistence type="predicted"/>
<feature type="signal peptide" evidence="1">
    <location>
        <begin position="1"/>
        <end position="21"/>
    </location>
</feature>
<evidence type="ECO:0000313" key="2">
    <source>
        <dbReference type="EMBL" id="MPC49040.1"/>
    </source>
</evidence>
<organism evidence="2 3">
    <name type="scientific">Portunus trituberculatus</name>
    <name type="common">Swimming crab</name>
    <name type="synonym">Neptunus trituberculatus</name>
    <dbReference type="NCBI Taxonomy" id="210409"/>
    <lineage>
        <taxon>Eukaryota</taxon>
        <taxon>Metazoa</taxon>
        <taxon>Ecdysozoa</taxon>
        <taxon>Arthropoda</taxon>
        <taxon>Crustacea</taxon>
        <taxon>Multicrustacea</taxon>
        <taxon>Malacostraca</taxon>
        <taxon>Eumalacostraca</taxon>
        <taxon>Eucarida</taxon>
        <taxon>Decapoda</taxon>
        <taxon>Pleocyemata</taxon>
        <taxon>Brachyura</taxon>
        <taxon>Eubrachyura</taxon>
        <taxon>Portunoidea</taxon>
        <taxon>Portunidae</taxon>
        <taxon>Portuninae</taxon>
        <taxon>Portunus</taxon>
    </lineage>
</organism>
<sequence>MVNNLLTFIVTTIIAYHSISSSPLPQQAVPTTVDWAKPSRLLINLRSLPLARVEQSWTLLPISCSPEY</sequence>
<gene>
    <name evidence="2" type="ORF">E2C01_042829</name>
</gene>
<accession>A0A5B7FMT5</accession>
<name>A0A5B7FMT5_PORTR</name>
<dbReference type="EMBL" id="VSRR010008632">
    <property type="protein sequence ID" value="MPC49040.1"/>
    <property type="molecule type" value="Genomic_DNA"/>
</dbReference>
<feature type="chain" id="PRO_5023064505" description="Secreted protein" evidence="1">
    <location>
        <begin position="22"/>
        <end position="68"/>
    </location>
</feature>
<comment type="caution">
    <text evidence="2">The sequence shown here is derived from an EMBL/GenBank/DDBJ whole genome shotgun (WGS) entry which is preliminary data.</text>
</comment>
<evidence type="ECO:0008006" key="4">
    <source>
        <dbReference type="Google" id="ProtNLM"/>
    </source>
</evidence>
<evidence type="ECO:0000256" key="1">
    <source>
        <dbReference type="SAM" id="SignalP"/>
    </source>
</evidence>
<reference evidence="2 3" key="1">
    <citation type="submission" date="2019-05" db="EMBL/GenBank/DDBJ databases">
        <title>Another draft genome of Portunus trituberculatus and its Hox gene families provides insights of decapod evolution.</title>
        <authorList>
            <person name="Jeong J.-H."/>
            <person name="Song I."/>
            <person name="Kim S."/>
            <person name="Choi T."/>
            <person name="Kim D."/>
            <person name="Ryu S."/>
            <person name="Kim W."/>
        </authorList>
    </citation>
    <scope>NUCLEOTIDE SEQUENCE [LARGE SCALE GENOMIC DNA]</scope>
    <source>
        <tissue evidence="2">Muscle</tissue>
    </source>
</reference>
<evidence type="ECO:0000313" key="3">
    <source>
        <dbReference type="Proteomes" id="UP000324222"/>
    </source>
</evidence>
<keyword evidence="1" id="KW-0732">Signal</keyword>
<dbReference type="Proteomes" id="UP000324222">
    <property type="component" value="Unassembled WGS sequence"/>
</dbReference>
<keyword evidence="3" id="KW-1185">Reference proteome</keyword>
<dbReference type="AlphaFoldDB" id="A0A5B7FMT5"/>
<protein>
    <recommendedName>
        <fullName evidence="4">Secreted protein</fullName>
    </recommendedName>
</protein>